<feature type="transmembrane region" description="Helical" evidence="4">
    <location>
        <begin position="276"/>
        <end position="295"/>
    </location>
</feature>
<dbReference type="CDD" id="cd05827">
    <property type="entry name" value="Sortase_C"/>
    <property type="match status" value="1"/>
</dbReference>
<organism evidence="5 6">
    <name type="scientific">Bifidobacterium dolichotidis</name>
    <dbReference type="NCBI Taxonomy" id="2306976"/>
    <lineage>
        <taxon>Bacteria</taxon>
        <taxon>Bacillati</taxon>
        <taxon>Actinomycetota</taxon>
        <taxon>Actinomycetes</taxon>
        <taxon>Bifidobacteriales</taxon>
        <taxon>Bifidobacteriaceae</taxon>
        <taxon>Bifidobacterium</taxon>
    </lineage>
</organism>
<sequence length="317" mass="35013">MVTKSDPEIKETDQTARSVQENTTEKKKQSNLGVNIMITICSLVLLIGIGVLCYPSVADWWNRLVSSRAVGSYSQVVKEIPKVDKEKMLAEAKQYNEDLLTVPDRFHPSEEMDARYKKTLDVTGTGIMGYVSIPKLKQQMPIYHGTAETVLQIATGHIEGTSLPVGGPSTHVAISGHTGLPSAKLFTGLDTMQKGDQFSVTVLDKQLWYQVDQIKVVLPGELQDLAIEQGKDYMTLITCTPYGVNSHRLLVRGHAIPAPTNDPTHYEDTRDLMNQAIALAALVFLVLALITFWLIRRRAKKRAAAALAAKATEELQK</sequence>
<proteinExistence type="predicted"/>
<dbReference type="GO" id="GO:0016787">
    <property type="term" value="F:hydrolase activity"/>
    <property type="evidence" value="ECO:0007669"/>
    <property type="project" value="UniProtKB-KW"/>
</dbReference>
<dbReference type="InterPro" id="IPR042002">
    <property type="entry name" value="Sortase_C"/>
</dbReference>
<dbReference type="AlphaFoldDB" id="A0A430FQF5"/>
<dbReference type="InterPro" id="IPR023365">
    <property type="entry name" value="Sortase_dom-sf"/>
</dbReference>
<evidence type="ECO:0000256" key="4">
    <source>
        <dbReference type="SAM" id="Phobius"/>
    </source>
</evidence>
<feature type="active site" description="Proton donor/acceptor" evidence="2">
    <location>
        <position position="177"/>
    </location>
</feature>
<reference evidence="5 6" key="1">
    <citation type="submission" date="2018-09" db="EMBL/GenBank/DDBJ databases">
        <title>Characterization of the phylogenetic diversity of five novel species belonging to the genus Bifidobacterium.</title>
        <authorList>
            <person name="Lugli G.A."/>
            <person name="Duranti S."/>
            <person name="Milani C."/>
        </authorList>
    </citation>
    <scope>NUCLEOTIDE SEQUENCE [LARGE SCALE GENOMIC DNA]</scope>
    <source>
        <strain evidence="5 6">2036B</strain>
    </source>
</reference>
<keyword evidence="4" id="KW-0812">Transmembrane</keyword>
<accession>A0A430FQF5</accession>
<keyword evidence="4" id="KW-0472">Membrane</keyword>
<dbReference type="InterPro" id="IPR005754">
    <property type="entry name" value="Sortase"/>
</dbReference>
<keyword evidence="1" id="KW-0378">Hydrolase</keyword>
<evidence type="ECO:0000313" key="5">
    <source>
        <dbReference type="EMBL" id="RSX55061.1"/>
    </source>
</evidence>
<keyword evidence="4" id="KW-1133">Transmembrane helix</keyword>
<evidence type="ECO:0000256" key="1">
    <source>
        <dbReference type="ARBA" id="ARBA00022801"/>
    </source>
</evidence>
<dbReference type="Gene3D" id="2.40.260.10">
    <property type="entry name" value="Sortase"/>
    <property type="match status" value="1"/>
</dbReference>
<evidence type="ECO:0000256" key="3">
    <source>
        <dbReference type="SAM" id="MobiDB-lite"/>
    </source>
</evidence>
<dbReference type="SUPFAM" id="SSF63817">
    <property type="entry name" value="Sortase"/>
    <property type="match status" value="1"/>
</dbReference>
<feature type="region of interest" description="Disordered" evidence="3">
    <location>
        <begin position="1"/>
        <end position="25"/>
    </location>
</feature>
<feature type="transmembrane region" description="Helical" evidence="4">
    <location>
        <begin position="36"/>
        <end position="57"/>
    </location>
</feature>
<evidence type="ECO:0000256" key="2">
    <source>
        <dbReference type="PIRSR" id="PIRSR605754-1"/>
    </source>
</evidence>
<protein>
    <submittedName>
        <fullName evidence="5">Sortase</fullName>
    </submittedName>
</protein>
<dbReference type="EMBL" id="QXGM01000002">
    <property type="protein sequence ID" value="RSX55061.1"/>
    <property type="molecule type" value="Genomic_DNA"/>
</dbReference>
<gene>
    <name evidence="5" type="ORF">D2E26_1115</name>
</gene>
<keyword evidence="6" id="KW-1185">Reference proteome</keyword>
<feature type="active site" description="Acyl-thioester intermediate" evidence="2">
    <location>
        <position position="239"/>
    </location>
</feature>
<name>A0A430FQF5_9BIFI</name>
<dbReference type="Pfam" id="PF04203">
    <property type="entry name" value="Sortase"/>
    <property type="match status" value="1"/>
</dbReference>
<dbReference type="NCBIfam" id="TIGR01076">
    <property type="entry name" value="sortase_fam"/>
    <property type="match status" value="1"/>
</dbReference>
<comment type="caution">
    <text evidence="5">The sequence shown here is derived from an EMBL/GenBank/DDBJ whole genome shotgun (WGS) entry which is preliminary data.</text>
</comment>
<feature type="compositionally biased region" description="Basic and acidic residues" evidence="3">
    <location>
        <begin position="1"/>
        <end position="14"/>
    </location>
</feature>
<evidence type="ECO:0000313" key="6">
    <source>
        <dbReference type="Proteomes" id="UP000287609"/>
    </source>
</evidence>
<dbReference type="NCBIfam" id="NF033745">
    <property type="entry name" value="class_C_sortase"/>
    <property type="match status" value="1"/>
</dbReference>
<dbReference type="Proteomes" id="UP000287609">
    <property type="component" value="Unassembled WGS sequence"/>
</dbReference>
<dbReference type="RefSeq" id="WP_241218889.1">
    <property type="nucleotide sequence ID" value="NZ_QXGM01000002.1"/>
</dbReference>